<sequence>MLPYSKKVIEHFKHPRNVGEIKDADAVAMEGSPACGDMLKISLKVNEKTHVITDIKFESFGCASNIATASILTEIVKGRTIEEAEKISWKQAAEELGGLPPVKMHCAVLAVDALRSAIEQWKEKHGLVDKKPTTPDVLLRKLRNVLNPLTGASIVRMQLLVNFDVADGVIIIDLDLTPDHKFAAHISEEIHEKLDHLWDIKEVRVNFVGEPES</sequence>
<protein>
    <submittedName>
        <fullName evidence="3">Iron-sulfur cluster assembly scaffold protein</fullName>
    </submittedName>
</protein>
<dbReference type="InterPro" id="IPR034904">
    <property type="entry name" value="FSCA_dom_sf"/>
</dbReference>
<comment type="caution">
    <text evidence="3">The sequence shown here is derived from an EMBL/GenBank/DDBJ whole genome shotgun (WGS) entry which is preliminary data.</text>
</comment>
<dbReference type="SUPFAM" id="SSF117916">
    <property type="entry name" value="Fe-S cluster assembly (FSCA) domain-like"/>
    <property type="match status" value="1"/>
</dbReference>
<accession>A0A532UY68</accession>
<dbReference type="GO" id="GO:0005506">
    <property type="term" value="F:iron ion binding"/>
    <property type="evidence" value="ECO:0007669"/>
    <property type="project" value="InterPro"/>
</dbReference>
<proteinExistence type="predicted"/>
<dbReference type="AlphaFoldDB" id="A0A532UY68"/>
<evidence type="ECO:0000259" key="2">
    <source>
        <dbReference type="Pfam" id="PF01883"/>
    </source>
</evidence>
<evidence type="ECO:0000313" key="3">
    <source>
        <dbReference type="EMBL" id="TKJ39900.1"/>
    </source>
</evidence>
<dbReference type="Pfam" id="PF01883">
    <property type="entry name" value="FeS_assembly_P"/>
    <property type="match status" value="1"/>
</dbReference>
<name>A0A532UY68_UNCT6</name>
<dbReference type="CDD" id="cd06664">
    <property type="entry name" value="IscU_like"/>
    <property type="match status" value="1"/>
</dbReference>
<dbReference type="PANTHER" id="PTHR10093">
    <property type="entry name" value="IRON-SULFUR CLUSTER ASSEMBLY ENZYME NIFU HOMOLOG"/>
    <property type="match status" value="1"/>
</dbReference>
<gene>
    <name evidence="3" type="ORF">CEE36_09970</name>
</gene>
<dbReference type="SUPFAM" id="SSF82649">
    <property type="entry name" value="SufE/NifU"/>
    <property type="match status" value="1"/>
</dbReference>
<dbReference type="Proteomes" id="UP000317778">
    <property type="component" value="Unassembled WGS sequence"/>
</dbReference>
<dbReference type="EMBL" id="NJBO01000021">
    <property type="protein sequence ID" value="TKJ39900.1"/>
    <property type="molecule type" value="Genomic_DNA"/>
</dbReference>
<evidence type="ECO:0000313" key="4">
    <source>
        <dbReference type="Proteomes" id="UP000317778"/>
    </source>
</evidence>
<dbReference type="Gene3D" id="3.90.1010.10">
    <property type="match status" value="1"/>
</dbReference>
<reference evidence="3 4" key="1">
    <citation type="submission" date="2017-06" db="EMBL/GenBank/DDBJ databases">
        <title>Novel microbial phyla capable of carbon fixation and sulfur reduction in deep-sea sediments.</title>
        <authorList>
            <person name="Huang J."/>
            <person name="Baker B."/>
            <person name="Wang Y."/>
        </authorList>
    </citation>
    <scope>NUCLEOTIDE SEQUENCE [LARGE SCALE GENOMIC DNA]</scope>
    <source>
        <strain evidence="3">B3_TA06</strain>
    </source>
</reference>
<evidence type="ECO:0000259" key="1">
    <source>
        <dbReference type="Pfam" id="PF01592"/>
    </source>
</evidence>
<dbReference type="GO" id="GO:0051536">
    <property type="term" value="F:iron-sulfur cluster binding"/>
    <property type="evidence" value="ECO:0007669"/>
    <property type="project" value="InterPro"/>
</dbReference>
<dbReference type="Pfam" id="PF01592">
    <property type="entry name" value="NifU_N"/>
    <property type="match status" value="1"/>
</dbReference>
<feature type="domain" description="MIP18 family-like" evidence="2">
    <location>
        <begin position="139"/>
        <end position="206"/>
    </location>
</feature>
<dbReference type="GO" id="GO:0016226">
    <property type="term" value="P:iron-sulfur cluster assembly"/>
    <property type="evidence" value="ECO:0007669"/>
    <property type="project" value="InterPro"/>
</dbReference>
<feature type="domain" description="NIF system FeS cluster assembly NifU N-terminal" evidence="1">
    <location>
        <begin position="4"/>
        <end position="125"/>
    </location>
</feature>
<dbReference type="InterPro" id="IPR002744">
    <property type="entry name" value="MIP18-like"/>
</dbReference>
<dbReference type="Gene3D" id="3.30.300.130">
    <property type="entry name" value="Fe-S cluster assembly (FSCA)"/>
    <property type="match status" value="1"/>
</dbReference>
<dbReference type="InterPro" id="IPR002871">
    <property type="entry name" value="NIF_FeS_clus_asmbl_NifU_N"/>
</dbReference>
<organism evidence="3 4">
    <name type="scientific">candidate division TA06 bacterium B3_TA06</name>
    <dbReference type="NCBI Taxonomy" id="2012487"/>
    <lineage>
        <taxon>Bacteria</taxon>
        <taxon>Bacteria division TA06</taxon>
    </lineage>
</organism>